<dbReference type="EMBL" id="JBHRXV010000004">
    <property type="protein sequence ID" value="MFC3712096.1"/>
    <property type="molecule type" value="Genomic_DNA"/>
</dbReference>
<sequence length="271" mass="29714">MLGRLISYAIGGIFVVALMFGAFAPREASQPDPTHALHKYPMKVSWAQDGVFGTFDRAQLQRGFQVYKEVCAACHGLERIAFRNLTDIGFSEPEVKAIAKAYDVPSIDEKTGEASTRKGVASDYFPSPYANEVMARAANNNALPPDLSLITKARNDGTNYLHSLLVGYGKPPAGHEVPQGLHYNPYFANINIAMPAPLTSEGQVTYAEGQPKPTVDQMSRDVTAFLAWAAEPKAEVRKRTGVAVVFFLLILTFLSYLAYRRVWADLKSGAH</sequence>
<feature type="transmembrane region" description="Helical" evidence="10">
    <location>
        <begin position="241"/>
        <end position="259"/>
    </location>
</feature>
<feature type="domain" description="Cytochrome c" evidence="11">
    <location>
        <begin position="58"/>
        <end position="165"/>
    </location>
</feature>
<evidence type="ECO:0000256" key="3">
    <source>
        <dbReference type="ARBA" id="ARBA00022617"/>
    </source>
</evidence>
<organism evidence="12 13">
    <name type="scientific">Sphingoaurantiacus capsulatus</name>
    <dbReference type="NCBI Taxonomy" id="1771310"/>
    <lineage>
        <taxon>Bacteria</taxon>
        <taxon>Pseudomonadati</taxon>
        <taxon>Pseudomonadota</taxon>
        <taxon>Alphaproteobacteria</taxon>
        <taxon>Sphingomonadales</taxon>
        <taxon>Sphingosinicellaceae</taxon>
        <taxon>Sphingoaurantiacus</taxon>
    </lineage>
</organism>
<dbReference type="SUPFAM" id="SSF46626">
    <property type="entry name" value="Cytochrome c"/>
    <property type="match status" value="1"/>
</dbReference>
<evidence type="ECO:0000259" key="11">
    <source>
        <dbReference type="PROSITE" id="PS51007"/>
    </source>
</evidence>
<keyword evidence="4 10" id="KW-0812">Transmembrane</keyword>
<keyword evidence="8 10" id="KW-0472">Membrane</keyword>
<keyword evidence="7 9" id="KW-0408">Iron</keyword>
<reference evidence="13" key="1">
    <citation type="journal article" date="2019" name="Int. J. Syst. Evol. Microbiol.">
        <title>The Global Catalogue of Microorganisms (GCM) 10K type strain sequencing project: providing services to taxonomists for standard genome sequencing and annotation.</title>
        <authorList>
            <consortium name="The Broad Institute Genomics Platform"/>
            <consortium name="The Broad Institute Genome Sequencing Center for Infectious Disease"/>
            <person name="Wu L."/>
            <person name="Ma J."/>
        </authorList>
    </citation>
    <scope>NUCLEOTIDE SEQUENCE [LARGE SCALE GENOMIC DNA]</scope>
    <source>
        <strain evidence="13">KCTC 42644</strain>
    </source>
</reference>
<keyword evidence="6 10" id="KW-1133">Transmembrane helix</keyword>
<dbReference type="InterPro" id="IPR036909">
    <property type="entry name" value="Cyt_c-like_dom_sf"/>
</dbReference>
<evidence type="ECO:0000256" key="9">
    <source>
        <dbReference type="PROSITE-ProRule" id="PRU00433"/>
    </source>
</evidence>
<dbReference type="PRINTS" id="PR00603">
    <property type="entry name" value="CYTOCHROMEC1"/>
</dbReference>
<evidence type="ECO:0000313" key="12">
    <source>
        <dbReference type="EMBL" id="MFC3712096.1"/>
    </source>
</evidence>
<comment type="subcellular location">
    <subcellularLocation>
        <location evidence="1">Membrane</location>
    </subcellularLocation>
</comment>
<evidence type="ECO:0000256" key="5">
    <source>
        <dbReference type="ARBA" id="ARBA00022723"/>
    </source>
</evidence>
<comment type="caution">
    <text evidence="12">The sequence shown here is derived from an EMBL/GenBank/DDBJ whole genome shotgun (WGS) entry which is preliminary data.</text>
</comment>
<dbReference type="InterPro" id="IPR009056">
    <property type="entry name" value="Cyt_c-like_dom"/>
</dbReference>
<dbReference type="InterPro" id="IPR002326">
    <property type="entry name" value="Cyt_c1"/>
</dbReference>
<evidence type="ECO:0000313" key="13">
    <source>
        <dbReference type="Proteomes" id="UP001595615"/>
    </source>
</evidence>
<keyword evidence="5 9" id="KW-0479">Metal-binding</keyword>
<keyword evidence="3 9" id="KW-0349">Heme</keyword>
<evidence type="ECO:0000256" key="10">
    <source>
        <dbReference type="SAM" id="Phobius"/>
    </source>
</evidence>
<dbReference type="PANTHER" id="PTHR10266:SF3">
    <property type="entry name" value="CYTOCHROME C1, HEME PROTEIN, MITOCHONDRIAL"/>
    <property type="match status" value="1"/>
</dbReference>
<dbReference type="PANTHER" id="PTHR10266">
    <property type="entry name" value="CYTOCHROME C1"/>
    <property type="match status" value="1"/>
</dbReference>
<protein>
    <recommendedName>
        <fullName evidence="2">Cytochrome c1</fullName>
    </recommendedName>
</protein>
<evidence type="ECO:0000256" key="4">
    <source>
        <dbReference type="ARBA" id="ARBA00022692"/>
    </source>
</evidence>
<dbReference type="PROSITE" id="PS51007">
    <property type="entry name" value="CYTC"/>
    <property type="match status" value="1"/>
</dbReference>
<accession>A0ABV7X7J6</accession>
<dbReference type="Pfam" id="PF02167">
    <property type="entry name" value="Cytochrom_C1"/>
    <property type="match status" value="1"/>
</dbReference>
<name>A0ABV7X7J6_9SPHN</name>
<dbReference type="Gene3D" id="1.20.5.100">
    <property type="entry name" value="Cytochrome c1, transmembrane anchor, C-terminal"/>
    <property type="match status" value="1"/>
</dbReference>
<evidence type="ECO:0000256" key="8">
    <source>
        <dbReference type="ARBA" id="ARBA00023136"/>
    </source>
</evidence>
<proteinExistence type="predicted"/>
<keyword evidence="13" id="KW-1185">Reference proteome</keyword>
<gene>
    <name evidence="12" type="ORF">ACFOMD_05925</name>
</gene>
<evidence type="ECO:0000256" key="2">
    <source>
        <dbReference type="ARBA" id="ARBA00016165"/>
    </source>
</evidence>
<feature type="transmembrane region" description="Helical" evidence="10">
    <location>
        <begin position="6"/>
        <end position="24"/>
    </location>
</feature>
<dbReference type="Proteomes" id="UP001595615">
    <property type="component" value="Unassembled WGS sequence"/>
</dbReference>
<dbReference type="Gene3D" id="1.10.760.10">
    <property type="entry name" value="Cytochrome c-like domain"/>
    <property type="match status" value="1"/>
</dbReference>
<evidence type="ECO:0000256" key="7">
    <source>
        <dbReference type="ARBA" id="ARBA00023004"/>
    </source>
</evidence>
<evidence type="ECO:0000256" key="1">
    <source>
        <dbReference type="ARBA" id="ARBA00004370"/>
    </source>
</evidence>
<evidence type="ECO:0000256" key="6">
    <source>
        <dbReference type="ARBA" id="ARBA00022989"/>
    </source>
</evidence>
<dbReference type="RefSeq" id="WP_380858321.1">
    <property type="nucleotide sequence ID" value="NZ_JBHRXV010000004.1"/>
</dbReference>